<dbReference type="InterPro" id="IPR020605">
    <property type="entry name" value="Octanoyltransferase_CS"/>
</dbReference>
<organism evidence="11 12">
    <name type="scientific">Paraburkholderia dipogonis</name>
    <dbReference type="NCBI Taxonomy" id="1211383"/>
    <lineage>
        <taxon>Bacteria</taxon>
        <taxon>Pseudomonadati</taxon>
        <taxon>Pseudomonadota</taxon>
        <taxon>Betaproteobacteria</taxon>
        <taxon>Burkholderiales</taxon>
        <taxon>Burkholderiaceae</taxon>
        <taxon>Paraburkholderia</taxon>
    </lineage>
</organism>
<comment type="pathway">
    <text evidence="1 5 6">Protein modification; protein lipoylation via endogenous pathway; protein N(6)-(lipoyl)lysine from octanoyl-[acyl-carrier-protein]: step 1/2.</text>
</comment>
<proteinExistence type="inferred from homology"/>
<evidence type="ECO:0000256" key="5">
    <source>
        <dbReference type="HAMAP-Rule" id="MF_00013"/>
    </source>
</evidence>
<feature type="binding site" evidence="5 8">
    <location>
        <begin position="181"/>
        <end position="183"/>
    </location>
    <ligand>
        <name>substrate</name>
    </ligand>
</feature>
<comment type="similarity">
    <text evidence="5 6">Belongs to the LipB family.</text>
</comment>
<evidence type="ECO:0000259" key="10">
    <source>
        <dbReference type="PROSITE" id="PS51733"/>
    </source>
</evidence>
<dbReference type="PANTHER" id="PTHR10993:SF7">
    <property type="entry name" value="LIPOYLTRANSFERASE 2, MITOCHONDRIAL-RELATED"/>
    <property type="match status" value="1"/>
</dbReference>
<dbReference type="InterPro" id="IPR000544">
    <property type="entry name" value="Octanoyltransferase"/>
</dbReference>
<keyword evidence="5" id="KW-0963">Cytoplasm</keyword>
<dbReference type="InterPro" id="IPR004143">
    <property type="entry name" value="BPL_LPL_catalytic"/>
</dbReference>
<keyword evidence="2 5" id="KW-0808">Transferase</keyword>
<comment type="catalytic activity">
    <reaction evidence="5 6">
        <text>octanoyl-[ACP] + L-lysyl-[protein] = N(6)-octanoyl-L-lysyl-[protein] + holo-[ACP] + H(+)</text>
        <dbReference type="Rhea" id="RHEA:17665"/>
        <dbReference type="Rhea" id="RHEA-COMP:9636"/>
        <dbReference type="Rhea" id="RHEA-COMP:9685"/>
        <dbReference type="Rhea" id="RHEA-COMP:9752"/>
        <dbReference type="Rhea" id="RHEA-COMP:9928"/>
        <dbReference type="ChEBI" id="CHEBI:15378"/>
        <dbReference type="ChEBI" id="CHEBI:29969"/>
        <dbReference type="ChEBI" id="CHEBI:64479"/>
        <dbReference type="ChEBI" id="CHEBI:78463"/>
        <dbReference type="ChEBI" id="CHEBI:78809"/>
        <dbReference type="EC" id="2.3.1.181"/>
    </reaction>
</comment>
<evidence type="ECO:0000256" key="7">
    <source>
        <dbReference type="PIRSR" id="PIRSR016262-1"/>
    </source>
</evidence>
<feature type="active site" description="Acyl-thioester intermediate" evidence="5 7">
    <location>
        <position position="199"/>
    </location>
</feature>
<keyword evidence="3 5" id="KW-0012">Acyltransferase</keyword>
<evidence type="ECO:0000256" key="8">
    <source>
        <dbReference type="PIRSR" id="PIRSR016262-2"/>
    </source>
</evidence>
<feature type="binding site" evidence="5 8">
    <location>
        <begin position="168"/>
        <end position="170"/>
    </location>
    <ligand>
        <name>substrate</name>
    </ligand>
</feature>
<dbReference type="NCBIfam" id="TIGR00214">
    <property type="entry name" value="lipB"/>
    <property type="match status" value="1"/>
</dbReference>
<evidence type="ECO:0000256" key="1">
    <source>
        <dbReference type="ARBA" id="ARBA00004821"/>
    </source>
</evidence>
<accession>A0A4Y8MIX5</accession>
<comment type="subcellular location">
    <subcellularLocation>
        <location evidence="5">Cytoplasm</location>
    </subcellularLocation>
</comment>
<feature type="domain" description="BPL/LPL catalytic" evidence="10">
    <location>
        <begin position="52"/>
        <end position="235"/>
    </location>
</feature>
<dbReference type="GO" id="GO:0033819">
    <property type="term" value="F:lipoyl(octanoyl) transferase activity"/>
    <property type="evidence" value="ECO:0007669"/>
    <property type="project" value="UniProtKB-EC"/>
</dbReference>
<comment type="miscellaneous">
    <text evidence="5">In the reaction, the free carboxyl group of octanoic acid is attached via an amide linkage to the epsilon-amino group of a specific lysine residue of lipoyl domains of lipoate-dependent enzymes.</text>
</comment>
<evidence type="ECO:0000256" key="3">
    <source>
        <dbReference type="ARBA" id="ARBA00023315"/>
    </source>
</evidence>
<dbReference type="GO" id="GO:0005737">
    <property type="term" value="C:cytoplasm"/>
    <property type="evidence" value="ECO:0007669"/>
    <property type="project" value="UniProtKB-SubCell"/>
</dbReference>
<protein>
    <recommendedName>
        <fullName evidence="5 6">Octanoyltransferase</fullName>
        <ecNumber evidence="5 6">2.3.1.181</ecNumber>
    </recommendedName>
    <alternativeName>
        <fullName evidence="5">Lipoate-protein ligase B</fullName>
    </alternativeName>
    <alternativeName>
        <fullName evidence="5">Lipoyl/octanoyl transferase</fullName>
    </alternativeName>
    <alternativeName>
        <fullName evidence="5">Octanoyl-[acyl-carrier-protein]-protein N-octanoyltransferase</fullName>
    </alternativeName>
</protein>
<evidence type="ECO:0000256" key="6">
    <source>
        <dbReference type="PIRNR" id="PIRNR016262"/>
    </source>
</evidence>
<feature type="binding site" evidence="5 8">
    <location>
        <begin position="92"/>
        <end position="99"/>
    </location>
    <ligand>
        <name>substrate</name>
    </ligand>
</feature>
<dbReference type="PANTHER" id="PTHR10993">
    <property type="entry name" value="OCTANOYLTRANSFERASE"/>
    <property type="match status" value="1"/>
</dbReference>
<dbReference type="HAMAP" id="MF_00013">
    <property type="entry name" value="LipB"/>
    <property type="match status" value="1"/>
</dbReference>
<dbReference type="CDD" id="cd16444">
    <property type="entry name" value="LipB"/>
    <property type="match status" value="1"/>
</dbReference>
<dbReference type="PIRSF" id="PIRSF016262">
    <property type="entry name" value="LPLase"/>
    <property type="match status" value="1"/>
</dbReference>
<dbReference type="InterPro" id="IPR045864">
    <property type="entry name" value="aa-tRNA-synth_II/BPL/LPL"/>
</dbReference>
<dbReference type="Pfam" id="PF21948">
    <property type="entry name" value="LplA-B_cat"/>
    <property type="match status" value="1"/>
</dbReference>
<evidence type="ECO:0000313" key="11">
    <source>
        <dbReference type="EMBL" id="TFE37397.1"/>
    </source>
</evidence>
<dbReference type="AlphaFoldDB" id="A0A4Y8MIX5"/>
<gene>
    <name evidence="5 11" type="primary">lipB</name>
    <name evidence="11" type="ORF">E2553_38590</name>
</gene>
<dbReference type="NCBIfam" id="NF010923">
    <property type="entry name" value="PRK14343.1"/>
    <property type="match status" value="1"/>
</dbReference>
<evidence type="ECO:0000313" key="12">
    <source>
        <dbReference type="Proteomes" id="UP000297385"/>
    </source>
</evidence>
<dbReference type="Gene3D" id="3.30.930.10">
    <property type="entry name" value="Bira Bifunctional Protein, Domain 2"/>
    <property type="match status" value="1"/>
</dbReference>
<comment type="function">
    <text evidence="4 5 6">Catalyzes the transfer of endogenously produced octanoic acid from octanoyl-acyl-carrier-protein onto the lipoyl domains of lipoate-dependent enzymes. Lipoyl-ACP can also act as a substrate although octanoyl-ACP is likely to be the physiological substrate.</text>
</comment>
<dbReference type="EC" id="2.3.1.181" evidence="5 6"/>
<reference evidence="11 12" key="1">
    <citation type="submission" date="2019-03" db="EMBL/GenBank/DDBJ databases">
        <title>Complete Genome Sequence of Paraburkholderia dipogonis ICMP 19430T, a Nitrogen-fixing Symbiont of the South African Invasive Legume Dipogon lignosus in New Zealand.</title>
        <authorList>
            <person name="De Meyer S.E."/>
        </authorList>
    </citation>
    <scope>NUCLEOTIDE SEQUENCE [LARGE SCALE GENOMIC DNA]</scope>
    <source>
        <strain evidence="11 12">ICMP 19430</strain>
    </source>
</reference>
<feature type="site" description="Lowers pKa of active site Cys" evidence="5 9">
    <location>
        <position position="165"/>
    </location>
</feature>
<dbReference type="PROSITE" id="PS01313">
    <property type="entry name" value="LIPB"/>
    <property type="match status" value="1"/>
</dbReference>
<dbReference type="GeneID" id="97309320"/>
<name>A0A4Y8MIX5_9BURK</name>
<dbReference type="GO" id="GO:0009249">
    <property type="term" value="P:protein lipoylation"/>
    <property type="evidence" value="ECO:0007669"/>
    <property type="project" value="InterPro"/>
</dbReference>
<sequence length="235" mass="25657">MLTETGVTWDVVGTSAAVSNADSLAIVLFWRGREEYLVTYDAMRRYTRERGPGSTDQIWLVEHPPVFTLGKAGDYKHLRRRDSGIPLLNVDRGGQITYHGPGQVVAYLLLDLRRRRLSIPVLVDVVEQAVIDTLASFSVKAGRKSGRPGIYVEMSPSRESHAGSKISALGLKVSKGCTYHGLSLNVEMDLAPFTMIDACGDPTLATVDMATLGVVAEWKEVAQRLAAKLALQIST</sequence>
<evidence type="ECO:0000256" key="9">
    <source>
        <dbReference type="PIRSR" id="PIRSR016262-3"/>
    </source>
</evidence>
<dbReference type="Proteomes" id="UP000297385">
    <property type="component" value="Unassembled WGS sequence"/>
</dbReference>
<dbReference type="UniPathway" id="UPA00538">
    <property type="reaction ID" value="UER00592"/>
</dbReference>
<evidence type="ECO:0000256" key="2">
    <source>
        <dbReference type="ARBA" id="ARBA00022679"/>
    </source>
</evidence>
<dbReference type="PROSITE" id="PS51733">
    <property type="entry name" value="BPL_LPL_CATALYTIC"/>
    <property type="match status" value="1"/>
</dbReference>
<evidence type="ECO:0000256" key="4">
    <source>
        <dbReference type="ARBA" id="ARBA00024732"/>
    </source>
</evidence>
<comment type="caution">
    <text evidence="11">The sequence shown here is derived from an EMBL/GenBank/DDBJ whole genome shotgun (WGS) entry which is preliminary data.</text>
</comment>
<dbReference type="RefSeq" id="WP_134465926.1">
    <property type="nucleotide sequence ID" value="NZ_JBHMFL010000094.1"/>
</dbReference>
<dbReference type="EMBL" id="SNVI01000005">
    <property type="protein sequence ID" value="TFE37397.1"/>
    <property type="molecule type" value="Genomic_DNA"/>
</dbReference>
<dbReference type="SUPFAM" id="SSF55681">
    <property type="entry name" value="Class II aaRS and biotin synthetases"/>
    <property type="match status" value="1"/>
</dbReference>